<accession>A0ABQ0LDW4</accession>
<dbReference type="Pfam" id="PF19271">
    <property type="entry name" value="Nis1"/>
    <property type="match status" value="1"/>
</dbReference>
<feature type="signal peptide" evidence="1">
    <location>
        <begin position="1"/>
        <end position="18"/>
    </location>
</feature>
<evidence type="ECO:0000313" key="3">
    <source>
        <dbReference type="Proteomes" id="UP000815677"/>
    </source>
</evidence>
<proteinExistence type="predicted"/>
<reference evidence="2" key="1">
    <citation type="submission" date="2014-09" db="EMBL/GenBank/DDBJ databases">
        <title>Genome sequence of the luminous mushroom Mycena chlorophos for searching fungal bioluminescence genes.</title>
        <authorList>
            <person name="Tanaka Y."/>
            <person name="Kasuga D."/>
            <person name="Oba Y."/>
            <person name="Hase S."/>
            <person name="Sato K."/>
            <person name="Oba Y."/>
            <person name="Sakakibara Y."/>
        </authorList>
    </citation>
    <scope>NUCLEOTIDE SEQUENCE</scope>
</reference>
<keyword evidence="1" id="KW-0732">Signal</keyword>
<feature type="chain" id="PRO_5046493865" evidence="1">
    <location>
        <begin position="19"/>
        <end position="148"/>
    </location>
</feature>
<evidence type="ECO:0000256" key="1">
    <source>
        <dbReference type="SAM" id="SignalP"/>
    </source>
</evidence>
<dbReference type="EMBL" id="DF845436">
    <property type="protein sequence ID" value="GAT49326.1"/>
    <property type="molecule type" value="Genomic_DNA"/>
</dbReference>
<keyword evidence="3" id="KW-1185">Reference proteome</keyword>
<gene>
    <name evidence="2" type="ORF">MCHLO_06649</name>
</gene>
<protein>
    <submittedName>
        <fullName evidence="2">Uncharacterized protein</fullName>
    </submittedName>
</protein>
<sequence length="148" mass="15197">MKFSVLATTLGIATFVSAQGTRIGSPAAGANVKLGAPVTIQIIRNNGLQASTEVGMALCFLSCPTSAGAVCPPPTSELGDCPFVGMFQPTTLLPKNAGEYENITVTAPGSDESFPAGRAQLAEVRLHLIGGGPEPILEINNITINMVN</sequence>
<dbReference type="Proteomes" id="UP000815677">
    <property type="component" value="Unassembled WGS sequence"/>
</dbReference>
<name>A0ABQ0LDW4_MYCCL</name>
<dbReference type="InterPro" id="IPR045469">
    <property type="entry name" value="Nis1"/>
</dbReference>
<organism evidence="2 3">
    <name type="scientific">Mycena chlorophos</name>
    <name type="common">Agaric fungus</name>
    <name type="synonym">Agaricus chlorophos</name>
    <dbReference type="NCBI Taxonomy" id="658473"/>
    <lineage>
        <taxon>Eukaryota</taxon>
        <taxon>Fungi</taxon>
        <taxon>Dikarya</taxon>
        <taxon>Basidiomycota</taxon>
        <taxon>Agaricomycotina</taxon>
        <taxon>Agaricomycetes</taxon>
        <taxon>Agaricomycetidae</taxon>
        <taxon>Agaricales</taxon>
        <taxon>Marasmiineae</taxon>
        <taxon>Mycenaceae</taxon>
        <taxon>Mycena</taxon>
    </lineage>
</organism>
<evidence type="ECO:0000313" key="2">
    <source>
        <dbReference type="EMBL" id="GAT49326.1"/>
    </source>
</evidence>